<organism evidence="2 3">
    <name type="scientific">Streptomyces antimycoticus</name>
    <dbReference type="NCBI Taxonomy" id="68175"/>
    <lineage>
        <taxon>Bacteria</taxon>
        <taxon>Bacillati</taxon>
        <taxon>Actinomycetota</taxon>
        <taxon>Actinomycetes</taxon>
        <taxon>Kitasatosporales</taxon>
        <taxon>Streptomycetaceae</taxon>
        <taxon>Streptomyces</taxon>
        <taxon>Streptomyces violaceusniger group</taxon>
    </lineage>
</organism>
<evidence type="ECO:0000313" key="2">
    <source>
        <dbReference type="EMBL" id="BBJ37359.1"/>
    </source>
</evidence>
<dbReference type="InterPro" id="IPR046229">
    <property type="entry name" value="TnpC-like"/>
</dbReference>
<accession>A0A499UJX4</accession>
<gene>
    <name evidence="2" type="ORF">SSPO_000770</name>
</gene>
<sequence>MHQRQQMTPQETVRRLLDHDSHAMTAHYARLSDTTIRQQWKRARKVNIAGEQLPAESGRLADAVWMKNNLARAKTALPNGYCALPLQQKCEFANACLTCPVFVTTAKFLPQHRHQLEQTQARIAQADHNGHQRLAEMNRTVEKNLLSIINGLTASGCCGSNGTPAPAREPRTRMPADHPHHLAEHARRRHRQTLDRAHQRLTEMAEPVTIARVADRAEVSRSWIYSQPALRDRIQQLQHLQADANAARGTVARASDDSLRQRLALAHERNSQLRTENQQLRDALAHAHGQLRAARLVAEGP</sequence>
<evidence type="ECO:0000313" key="3">
    <source>
        <dbReference type="Proteomes" id="UP000463951"/>
    </source>
</evidence>
<feature type="coiled-coil region" evidence="1">
    <location>
        <begin position="263"/>
        <end position="290"/>
    </location>
</feature>
<reference evidence="2 3" key="1">
    <citation type="journal article" date="2020" name="Int. J. Syst. Evol. Microbiol.">
        <title>Reclassification of Streptomyces castelarensis and Streptomyces sporoclivatus as later heterotypic synonyms of Streptomyces antimycoticus.</title>
        <authorList>
            <person name="Komaki H."/>
            <person name="Tamura T."/>
        </authorList>
    </citation>
    <scope>NUCLEOTIDE SEQUENCE [LARGE SCALE GENOMIC DNA]</scope>
    <source>
        <strain evidence="2 3">NBRC 100767</strain>
    </source>
</reference>
<dbReference type="AlphaFoldDB" id="A0A499UJX4"/>
<keyword evidence="1" id="KW-0175">Coiled coil</keyword>
<evidence type="ECO:0008006" key="4">
    <source>
        <dbReference type="Google" id="ProtNLM"/>
    </source>
</evidence>
<dbReference type="Pfam" id="PF19776">
    <property type="entry name" value="DUF6262"/>
    <property type="match status" value="1"/>
</dbReference>
<dbReference type="Proteomes" id="UP000463951">
    <property type="component" value="Chromosome"/>
</dbReference>
<proteinExistence type="predicted"/>
<protein>
    <recommendedName>
        <fullName evidence="4">Transposase</fullName>
    </recommendedName>
</protein>
<evidence type="ECO:0000256" key="1">
    <source>
        <dbReference type="SAM" id="Coils"/>
    </source>
</evidence>
<name>A0A499UJX4_9ACTN</name>
<dbReference type="EMBL" id="AP019620">
    <property type="protein sequence ID" value="BBJ37359.1"/>
    <property type="molecule type" value="Genomic_DNA"/>
</dbReference>